<dbReference type="EMBL" id="OR769222">
    <property type="protein sequence ID" value="WQJ53068.1"/>
    <property type="molecule type" value="Genomic_DNA"/>
</dbReference>
<evidence type="ECO:0000313" key="2">
    <source>
        <dbReference type="Proteomes" id="UP001349343"/>
    </source>
</evidence>
<name>A0ABZ0Z4X6_9CAUD</name>
<reference evidence="1 2" key="1">
    <citation type="submission" date="2023-11" db="EMBL/GenBank/DDBJ databases">
        <authorList>
            <person name="Cook R."/>
            <person name="Crisci M."/>
            <person name="Pye H."/>
            <person name="Adriaenssens E."/>
            <person name="Santini J."/>
        </authorList>
    </citation>
    <scope>NUCLEOTIDE SEQUENCE [LARGE SCALE GENOMIC DNA]</scope>
    <source>
        <strain evidence="1">Lak_Megaphage_RVC_JS4_GC31</strain>
    </source>
</reference>
<dbReference type="Proteomes" id="UP001349343">
    <property type="component" value="Segment"/>
</dbReference>
<keyword evidence="2" id="KW-1185">Reference proteome</keyword>
<sequence>MITTEYTEKINSFDDDWQDIKTGSPVINIRIKGTYPKQKVQHHHHVAHPHLGFLPCFNQHKPYGLATVHIQFHDDRPDWYRFHAEKKKRYFEEITCSDKEEFATAIEQDHDMKLPHNHVHIKQIEPDTKSEEIENDVVI</sequence>
<accession>A0ABZ0Z4X6</accession>
<proteinExistence type="predicted"/>
<protein>
    <submittedName>
        <fullName evidence="1">Uncharacterized protein</fullName>
    </submittedName>
</protein>
<evidence type="ECO:0000313" key="1">
    <source>
        <dbReference type="EMBL" id="WQJ53068.1"/>
    </source>
</evidence>
<organism evidence="1 2">
    <name type="scientific">phage Lak_Megaphage_RVC_JS4_GC31</name>
    <dbReference type="NCBI Taxonomy" id="3109228"/>
    <lineage>
        <taxon>Viruses</taxon>
        <taxon>Duplodnaviria</taxon>
        <taxon>Heunggongvirae</taxon>
        <taxon>Uroviricota</taxon>
        <taxon>Caudoviricetes</taxon>
        <taxon>Caudoviricetes code 15 clade</taxon>
    </lineage>
</organism>